<organism evidence="2">
    <name type="scientific">Aedes albopictus</name>
    <name type="common">Asian tiger mosquito</name>
    <name type="synonym">Stegomyia albopicta</name>
    <dbReference type="NCBI Taxonomy" id="7160"/>
    <lineage>
        <taxon>Eukaryota</taxon>
        <taxon>Metazoa</taxon>
        <taxon>Ecdysozoa</taxon>
        <taxon>Arthropoda</taxon>
        <taxon>Hexapoda</taxon>
        <taxon>Insecta</taxon>
        <taxon>Pterygota</taxon>
        <taxon>Neoptera</taxon>
        <taxon>Endopterygota</taxon>
        <taxon>Diptera</taxon>
        <taxon>Nematocera</taxon>
        <taxon>Culicoidea</taxon>
        <taxon>Culicidae</taxon>
        <taxon>Culicinae</taxon>
        <taxon>Aedini</taxon>
        <taxon>Aedes</taxon>
        <taxon>Stegomyia</taxon>
    </lineage>
</organism>
<dbReference type="VEuPathDB" id="VectorBase:AALFPA_078435"/>
<evidence type="ECO:0000256" key="1">
    <source>
        <dbReference type="SAM" id="Phobius"/>
    </source>
</evidence>
<dbReference type="OMA" id="PIDAQSC"/>
<evidence type="ECO:0000313" key="3">
    <source>
        <dbReference type="EnsemblMetazoa" id="AALFPA23_021616.P31972"/>
    </source>
</evidence>
<dbReference type="RefSeq" id="XP_019564860.2">
    <property type="nucleotide sequence ID" value="XM_019709315.3"/>
</dbReference>
<dbReference type="VEuPathDB" id="VectorBase:AALF018107"/>
<accession>A0A023EEG4</accession>
<dbReference type="AlphaFoldDB" id="A0A023EEG4"/>
<proteinExistence type="evidence at transcript level"/>
<dbReference type="GeneID" id="109432964"/>
<dbReference type="KEGG" id="aalb:109432964"/>
<reference evidence="4" key="2">
    <citation type="journal article" date="2015" name="Proc. Natl. Acad. Sci. U.S.A.">
        <title>Genome sequence of the Asian Tiger mosquito, Aedes albopictus, reveals insights into its biology, genetics, and evolution.</title>
        <authorList>
            <person name="Chen X.G."/>
            <person name="Jiang X."/>
            <person name="Gu J."/>
            <person name="Xu M."/>
            <person name="Wu Y."/>
            <person name="Deng Y."/>
            <person name="Zhang C."/>
            <person name="Bonizzoni M."/>
            <person name="Dermauw W."/>
            <person name="Vontas J."/>
            <person name="Armbruster P."/>
            <person name="Huang X."/>
            <person name="Yang Y."/>
            <person name="Zhang H."/>
            <person name="He W."/>
            <person name="Peng H."/>
            <person name="Liu Y."/>
            <person name="Wu K."/>
            <person name="Chen J."/>
            <person name="Lirakis M."/>
            <person name="Topalis P."/>
            <person name="Van Leeuwen T."/>
            <person name="Hall A.B."/>
            <person name="Jiang X."/>
            <person name="Thorpe C."/>
            <person name="Mueller R.L."/>
            <person name="Sun C."/>
            <person name="Waterhouse R.M."/>
            <person name="Yan G."/>
            <person name="Tu Z.J."/>
            <person name="Fang X."/>
            <person name="James A.A."/>
        </authorList>
    </citation>
    <scope>NUCLEOTIDE SEQUENCE [LARGE SCALE GENOMIC DNA]</scope>
    <source>
        <strain evidence="4">Foshan</strain>
    </source>
</reference>
<protein>
    <submittedName>
        <fullName evidence="2 3">Uncharacterized protein</fullName>
    </submittedName>
</protein>
<evidence type="ECO:0000313" key="2">
    <source>
        <dbReference type="EMBL" id="JAC07236.1"/>
    </source>
</evidence>
<dbReference type="VEuPathDB" id="VectorBase:AALFPA_074557"/>
<dbReference type="KEGG" id="aalb:109397695"/>
<dbReference type="OrthoDB" id="7763818at2759"/>
<reference evidence="3" key="3">
    <citation type="submission" date="2025-05" db="UniProtKB">
        <authorList>
            <consortium name="EnsemblMetazoa"/>
        </authorList>
    </citation>
    <scope>IDENTIFICATION</scope>
    <source>
        <strain evidence="3">Foshan</strain>
    </source>
</reference>
<name>A0A023EEG4_AEDAL</name>
<keyword evidence="4" id="KW-1185">Reference proteome</keyword>
<feature type="transmembrane region" description="Helical" evidence="1">
    <location>
        <begin position="31"/>
        <end position="54"/>
    </location>
</feature>
<keyword evidence="1" id="KW-1133">Transmembrane helix</keyword>
<reference evidence="2" key="1">
    <citation type="journal article" date="2014" name="PLoS Negl. Trop. Dis.">
        <title>Identification and characterization of seminal fluid proteins in the Asian tiger mosquito, Aedes albopictus.</title>
        <authorList>
            <person name="Boes K.E."/>
            <person name="Ribeiro J.M."/>
            <person name="Wong A."/>
            <person name="Harrington L.C."/>
            <person name="Wolfner M.F."/>
            <person name="Sirot L.K."/>
        </authorList>
    </citation>
    <scope>NUCLEOTIDE SEQUENCE</scope>
    <source>
        <tissue evidence="2">Reproductive organs</tissue>
    </source>
</reference>
<dbReference type="EMBL" id="GAPW01006362">
    <property type="protein sequence ID" value="JAC07236.1"/>
    <property type="molecule type" value="mRNA"/>
</dbReference>
<dbReference type="VEuPathDB" id="VectorBase:AALC636_010183"/>
<keyword evidence="1" id="KW-0812">Transmembrane</keyword>
<sequence>MENDPQAFNAKLAKEYEVPMVSMDGEAHPEITLAAVGLGIIVACIILITLIALISRRKRHFSQNIGNQRNATEIFTITKPVDDAHSCRSCRSSTVTISSDIVTEI</sequence>
<dbReference type="Proteomes" id="UP000069940">
    <property type="component" value="Unassembled WGS sequence"/>
</dbReference>
<dbReference type="EnsemblMetazoa" id="AALFPA23_021616.R31972">
    <property type="protein sequence ID" value="AALFPA23_021616.P31972"/>
    <property type="gene ID" value="AALFPA23_021616"/>
</dbReference>
<evidence type="ECO:0000313" key="4">
    <source>
        <dbReference type="Proteomes" id="UP000069940"/>
    </source>
</evidence>
<keyword evidence="1" id="KW-0472">Membrane</keyword>